<gene>
    <name evidence="2" type="ORF">JT362_33835</name>
</gene>
<dbReference type="InterPro" id="IPR052524">
    <property type="entry name" value="MFS_Cyanate_Porter"/>
</dbReference>
<dbReference type="PANTHER" id="PTHR23523:SF2">
    <property type="entry name" value="2-NITROIMIDAZOLE TRANSPORTER"/>
    <property type="match status" value="1"/>
</dbReference>
<comment type="caution">
    <text evidence="2">The sequence shown here is derived from an EMBL/GenBank/DDBJ whole genome shotgun (WGS) entry which is preliminary data.</text>
</comment>
<reference evidence="2 3" key="1">
    <citation type="submission" date="2021-02" db="EMBL/GenBank/DDBJ databases">
        <title>Actinophytocola xerophila sp. nov., isolated from soil of cotton cropping field.</title>
        <authorList>
            <person name="Huang R."/>
            <person name="Chen X."/>
            <person name="Ge X."/>
            <person name="Liu W."/>
        </authorList>
    </citation>
    <scope>NUCLEOTIDE SEQUENCE [LARGE SCALE GENOMIC DNA]</scope>
    <source>
        <strain evidence="2 3">S1-96</strain>
    </source>
</reference>
<organism evidence="2 3">
    <name type="scientific">Actinophytocola gossypii</name>
    <dbReference type="NCBI Taxonomy" id="2812003"/>
    <lineage>
        <taxon>Bacteria</taxon>
        <taxon>Bacillati</taxon>
        <taxon>Actinomycetota</taxon>
        <taxon>Actinomycetes</taxon>
        <taxon>Pseudonocardiales</taxon>
        <taxon>Pseudonocardiaceae</taxon>
    </lineage>
</organism>
<dbReference type="PANTHER" id="PTHR23523">
    <property type="match status" value="1"/>
</dbReference>
<keyword evidence="1" id="KW-1133">Transmembrane helix</keyword>
<dbReference type="SUPFAM" id="SSF103473">
    <property type="entry name" value="MFS general substrate transporter"/>
    <property type="match status" value="1"/>
</dbReference>
<feature type="transmembrane region" description="Helical" evidence="1">
    <location>
        <begin position="175"/>
        <end position="198"/>
    </location>
</feature>
<dbReference type="Pfam" id="PF07690">
    <property type="entry name" value="MFS_1"/>
    <property type="match status" value="1"/>
</dbReference>
<feature type="transmembrane region" description="Helical" evidence="1">
    <location>
        <begin position="69"/>
        <end position="87"/>
    </location>
</feature>
<feature type="transmembrane region" description="Helical" evidence="1">
    <location>
        <begin position="99"/>
        <end position="122"/>
    </location>
</feature>
<dbReference type="Proteomes" id="UP001156441">
    <property type="component" value="Unassembled WGS sequence"/>
</dbReference>
<protein>
    <submittedName>
        <fullName evidence="2">MFS transporter</fullName>
    </submittedName>
</protein>
<keyword evidence="1" id="KW-0812">Transmembrane</keyword>
<feature type="transmembrane region" description="Helical" evidence="1">
    <location>
        <begin position="46"/>
        <end position="63"/>
    </location>
</feature>
<feature type="transmembrane region" description="Helical" evidence="1">
    <location>
        <begin position="134"/>
        <end position="154"/>
    </location>
</feature>
<evidence type="ECO:0000256" key="1">
    <source>
        <dbReference type="SAM" id="Phobius"/>
    </source>
</evidence>
<feature type="transmembrane region" description="Helical" evidence="1">
    <location>
        <begin position="210"/>
        <end position="229"/>
    </location>
</feature>
<proteinExistence type="predicted"/>
<dbReference type="Gene3D" id="1.20.1250.20">
    <property type="entry name" value="MFS general substrate transporter like domains"/>
    <property type="match status" value="2"/>
</dbReference>
<evidence type="ECO:0000313" key="3">
    <source>
        <dbReference type="Proteomes" id="UP001156441"/>
    </source>
</evidence>
<dbReference type="CDD" id="cd17339">
    <property type="entry name" value="MFS_NIMT_CynX_like"/>
    <property type="match status" value="1"/>
</dbReference>
<name>A0ABT2JJP4_9PSEU</name>
<feature type="transmembrane region" description="Helical" evidence="1">
    <location>
        <begin position="300"/>
        <end position="322"/>
    </location>
</feature>
<dbReference type="EMBL" id="JAFFZE010000032">
    <property type="protein sequence ID" value="MCT2588102.1"/>
    <property type="molecule type" value="Genomic_DNA"/>
</dbReference>
<feature type="transmembrane region" description="Helical" evidence="1">
    <location>
        <begin position="241"/>
        <end position="260"/>
    </location>
</feature>
<dbReference type="InterPro" id="IPR036259">
    <property type="entry name" value="MFS_trans_sf"/>
</dbReference>
<sequence length="357" mass="37306">MLETIRQDIGLTAGEAGFIGTLPLLTFAAVSPQVPRLARRFGVDRMLLVAMVGLVAGIVLRSLPVPGLLWTGTVFLGAAIAVGNVLMPSMTKRDFPDHVGAVTGVYTAVMGIVAAAAAGVAVPLAGVLPGGWRASLGCWAGLALVAIALWSPQLRRRTEPEPVTDRPRAPWRVPLAWEVSAFMALSACGFYTMVAWFPSIVQDTGRSEEYAGWMLFVYQMIGVVMSLVLPLVLRRLPDQRMIAAGGSVLAMAGYLGLLFAPELAPVWALVTGTGAGTLFFLALAFFSLRAADPRSSASLAGMGQAIGYLFAAVGPVAIGALHDATGGWRVPLAVLAGVAAVHTVVGLRAGRDAHVRV</sequence>
<feature type="transmembrane region" description="Helical" evidence="1">
    <location>
        <begin position="328"/>
        <end position="347"/>
    </location>
</feature>
<dbReference type="InterPro" id="IPR011701">
    <property type="entry name" value="MFS"/>
</dbReference>
<feature type="transmembrane region" description="Helical" evidence="1">
    <location>
        <begin position="266"/>
        <end position="288"/>
    </location>
</feature>
<evidence type="ECO:0000313" key="2">
    <source>
        <dbReference type="EMBL" id="MCT2588102.1"/>
    </source>
</evidence>
<accession>A0ABT2JJP4</accession>
<keyword evidence="1" id="KW-0472">Membrane</keyword>
<keyword evidence="3" id="KW-1185">Reference proteome</keyword>